<dbReference type="InterPro" id="IPR024399">
    <property type="entry name" value="DUF2628"/>
</dbReference>
<organism evidence="2 3">
    <name type="scientific">Salisediminibacterium beveridgei</name>
    <dbReference type="NCBI Taxonomy" id="632773"/>
    <lineage>
        <taxon>Bacteria</taxon>
        <taxon>Bacillati</taxon>
        <taxon>Bacillota</taxon>
        <taxon>Bacilli</taxon>
        <taxon>Bacillales</taxon>
        <taxon>Bacillaceae</taxon>
        <taxon>Salisediminibacterium</taxon>
    </lineage>
</organism>
<dbReference type="Pfam" id="PF10947">
    <property type="entry name" value="DUF2628"/>
    <property type="match status" value="1"/>
</dbReference>
<keyword evidence="1" id="KW-0812">Transmembrane</keyword>
<sequence>MNQEDVNTGYIPLIDNNHSYYLEQWQKHKNPERYSGLNWGALLLTPFWLSYRHLYDWLMLYFLMQLTVAVIVSFIPFILSCLGLEHNPSLVPWFAGVIGFWSANAFFGLKGNALYYKRIQLLSQKHNVSPLFYRSGASLKSGILTGILSLLLFSPIYAMAEQWTFNPSLDPGVYVFSDNSRVPAGQLDVEERPHFIKYEARINLLFIHDQPVGDRDFRLLLERELDDGEKEMIRDRTFNIFSSDTVTLDLLDSEDPLTDTGTYHLAIYLDEEQTATESFTISLR</sequence>
<evidence type="ECO:0008006" key="4">
    <source>
        <dbReference type="Google" id="ProtNLM"/>
    </source>
</evidence>
<proteinExistence type="predicted"/>
<accession>A0A1D7QYV1</accession>
<keyword evidence="1" id="KW-0472">Membrane</keyword>
<evidence type="ECO:0000313" key="3">
    <source>
        <dbReference type="Proteomes" id="UP000094463"/>
    </source>
</evidence>
<name>A0A1D7QYV1_9BACI</name>
<evidence type="ECO:0000313" key="2">
    <source>
        <dbReference type="EMBL" id="AOM84158.1"/>
    </source>
</evidence>
<dbReference type="EMBL" id="CP012502">
    <property type="protein sequence ID" value="AOM84158.1"/>
    <property type="molecule type" value="Genomic_DNA"/>
</dbReference>
<dbReference type="AlphaFoldDB" id="A0A1D7QYV1"/>
<keyword evidence="3" id="KW-1185">Reference proteome</keyword>
<reference evidence="2 3" key="1">
    <citation type="submission" date="2015-08" db="EMBL/GenBank/DDBJ databases">
        <title>The complete genome sequence of Bacillus beveridgei MLTeJB.</title>
        <authorList>
            <person name="Hanson T.E."/>
            <person name="Mesa C."/>
            <person name="Basesman S.M."/>
            <person name="Oremland R.S."/>
        </authorList>
    </citation>
    <scope>NUCLEOTIDE SEQUENCE [LARGE SCALE GENOMIC DNA]</scope>
    <source>
        <strain evidence="2 3">MLTeJB</strain>
    </source>
</reference>
<keyword evidence="1" id="KW-1133">Transmembrane helix</keyword>
<dbReference type="STRING" id="632773.BBEV_2833"/>
<evidence type="ECO:0000256" key="1">
    <source>
        <dbReference type="SAM" id="Phobius"/>
    </source>
</evidence>
<feature type="transmembrane region" description="Helical" evidence="1">
    <location>
        <begin position="58"/>
        <end position="79"/>
    </location>
</feature>
<dbReference type="KEGG" id="bbev:BBEV_2833"/>
<gene>
    <name evidence="2" type="ORF">BBEV_2833</name>
</gene>
<dbReference type="RefSeq" id="WP_069366064.1">
    <property type="nucleotide sequence ID" value="NZ_CP012502.1"/>
</dbReference>
<feature type="transmembrane region" description="Helical" evidence="1">
    <location>
        <begin position="137"/>
        <end position="160"/>
    </location>
</feature>
<protein>
    <recommendedName>
        <fullName evidence="4">DUF2628 domain-containing protein</fullName>
    </recommendedName>
</protein>
<feature type="transmembrane region" description="Helical" evidence="1">
    <location>
        <begin position="91"/>
        <end position="116"/>
    </location>
</feature>
<dbReference type="Proteomes" id="UP000094463">
    <property type="component" value="Chromosome"/>
</dbReference>
<dbReference type="OrthoDB" id="6691119at2"/>